<name>A0A4U0PPW0_9NEIS</name>
<reference evidence="2 3" key="1">
    <citation type="submission" date="2019-04" db="EMBL/GenBank/DDBJ databases">
        <title>Chitiniphilus eburnea sp. nov., a novel chitinolytic bacterium isolated from aquaculture sludge.</title>
        <authorList>
            <person name="Sheng M."/>
        </authorList>
    </citation>
    <scope>NUCLEOTIDE SEQUENCE [LARGE SCALE GENOMIC DNA]</scope>
    <source>
        <strain evidence="2 3">HX-2-15</strain>
    </source>
</reference>
<evidence type="ECO:0000313" key="2">
    <source>
        <dbReference type="EMBL" id="TJZ65014.1"/>
    </source>
</evidence>
<evidence type="ECO:0000256" key="1">
    <source>
        <dbReference type="SAM" id="MobiDB-lite"/>
    </source>
</evidence>
<protein>
    <submittedName>
        <fullName evidence="2">Uncharacterized protein</fullName>
    </submittedName>
</protein>
<accession>A0A4U0PPW0</accession>
<evidence type="ECO:0000313" key="3">
    <source>
        <dbReference type="Proteomes" id="UP000310016"/>
    </source>
</evidence>
<feature type="region of interest" description="Disordered" evidence="1">
    <location>
        <begin position="1"/>
        <end position="20"/>
    </location>
</feature>
<dbReference type="RefSeq" id="WP_136774956.1">
    <property type="nucleotide sequence ID" value="NZ_CP156074.1"/>
</dbReference>
<dbReference type="EMBL" id="SUMF01000041">
    <property type="protein sequence ID" value="TJZ65014.1"/>
    <property type="molecule type" value="Genomic_DNA"/>
</dbReference>
<sequence length="105" mass="11142">MDRDVAGQERMASAGHRDTALRHPAGRELCAVTGSRLDTATLAHDYLCMISSTVAAFRKLAVVQDPTLAGMLNVVAFLAENGEQCLASEADAAQQRLDALQRTAG</sequence>
<gene>
    <name evidence="2" type="ORF">FAZ21_18725</name>
</gene>
<keyword evidence="3" id="KW-1185">Reference proteome</keyword>
<proteinExistence type="predicted"/>
<organism evidence="2 3">
    <name type="scientific">Chitiniphilus eburneus</name>
    <dbReference type="NCBI Taxonomy" id="2571148"/>
    <lineage>
        <taxon>Bacteria</taxon>
        <taxon>Pseudomonadati</taxon>
        <taxon>Pseudomonadota</taxon>
        <taxon>Betaproteobacteria</taxon>
        <taxon>Neisseriales</taxon>
        <taxon>Chitinibacteraceae</taxon>
        <taxon>Chitiniphilus</taxon>
    </lineage>
</organism>
<dbReference type="AlphaFoldDB" id="A0A4U0PPW0"/>
<dbReference type="Proteomes" id="UP000310016">
    <property type="component" value="Unassembled WGS sequence"/>
</dbReference>
<comment type="caution">
    <text evidence="2">The sequence shown here is derived from an EMBL/GenBank/DDBJ whole genome shotgun (WGS) entry which is preliminary data.</text>
</comment>